<dbReference type="PIRSF" id="PIRSF005096">
    <property type="entry name" value="GALM"/>
    <property type="match status" value="1"/>
</dbReference>
<reference evidence="9 10" key="1">
    <citation type="submission" date="2023-03" db="EMBL/GenBank/DDBJ databases">
        <title>Novel Species.</title>
        <authorList>
            <person name="Ma S."/>
        </authorList>
    </citation>
    <scope>NUCLEOTIDE SEQUENCE [LARGE SCALE GENOMIC DNA]</scope>
    <source>
        <strain evidence="9 10">B11</strain>
    </source>
</reference>
<dbReference type="EC" id="5.1.3.3" evidence="4 8"/>
<evidence type="ECO:0000256" key="1">
    <source>
        <dbReference type="ARBA" id="ARBA00001614"/>
    </source>
</evidence>
<dbReference type="InterPro" id="IPR018052">
    <property type="entry name" value="Ald1_epimerase_CS"/>
</dbReference>
<evidence type="ECO:0000256" key="8">
    <source>
        <dbReference type="PIRNR" id="PIRNR005096"/>
    </source>
</evidence>
<dbReference type="PANTHER" id="PTHR10091">
    <property type="entry name" value="ALDOSE-1-EPIMERASE"/>
    <property type="match status" value="1"/>
</dbReference>
<dbReference type="Gene3D" id="2.70.98.10">
    <property type="match status" value="1"/>
</dbReference>
<name>A0ABZ2YFX3_9BACT</name>
<protein>
    <recommendedName>
        <fullName evidence="5 8">Aldose 1-epimerase</fullName>
        <ecNumber evidence="4 8">5.1.3.3</ecNumber>
    </recommendedName>
</protein>
<dbReference type="Pfam" id="PF01263">
    <property type="entry name" value="Aldose_epim"/>
    <property type="match status" value="1"/>
</dbReference>
<dbReference type="NCBIfam" id="NF008277">
    <property type="entry name" value="PRK11055.1"/>
    <property type="match status" value="1"/>
</dbReference>
<dbReference type="InterPro" id="IPR047215">
    <property type="entry name" value="Galactose_mutarotase-like"/>
</dbReference>
<dbReference type="SUPFAM" id="SSF74650">
    <property type="entry name" value="Galactose mutarotase-like"/>
    <property type="match status" value="1"/>
</dbReference>
<evidence type="ECO:0000256" key="2">
    <source>
        <dbReference type="ARBA" id="ARBA00005028"/>
    </source>
</evidence>
<comment type="catalytic activity">
    <reaction evidence="1 8">
        <text>alpha-D-glucose = beta-D-glucose</text>
        <dbReference type="Rhea" id="RHEA:10264"/>
        <dbReference type="ChEBI" id="CHEBI:15903"/>
        <dbReference type="ChEBI" id="CHEBI:17925"/>
        <dbReference type="EC" id="5.1.3.3"/>
    </reaction>
</comment>
<organism evidence="9 10">
    <name type="scientific">Thermatribacter velox</name>
    <dbReference type="NCBI Taxonomy" id="3039681"/>
    <lineage>
        <taxon>Bacteria</taxon>
        <taxon>Pseudomonadati</taxon>
        <taxon>Atribacterota</taxon>
        <taxon>Atribacteria</taxon>
        <taxon>Atribacterales</taxon>
        <taxon>Thermatribacteraceae</taxon>
        <taxon>Thermatribacter</taxon>
    </lineage>
</organism>
<keyword evidence="7 8" id="KW-0119">Carbohydrate metabolism</keyword>
<gene>
    <name evidence="9" type="ORF">QBE54_04750</name>
</gene>
<comment type="pathway">
    <text evidence="2 8">Carbohydrate metabolism; hexose metabolism.</text>
</comment>
<accession>A0ABZ2YFX3</accession>
<sequence>MQIDKAPWGSTEDGTPVEQYTLVNQNGMMVKIITLGGTVTELWVPDKDGNFADVVLGFDDVAGYESPNNPYFGCIVGRYANRIANGQFTLDGRTYTLVQNNGPNSLHGGVKGFHLRVWKAYPLYTPDGPALRLKYLSHDGEEGFPGNLNVTVTYTLTNDNALRIDYLATTDKPTVVNLTNHSYFNLKGEGNGTILEHELMLNADHYTPTDDTLIPTGEIAPVEGTIFDFRTPHTIGERIKELAEPPFKGYDHNFVLNNPEGKLILAAKVKELTSGRIMEVYTDQPGVQLYCGNWLDVVGKGGKYYGQYYGFCLETQHYPDSPNKPNFPSVVLLPGETYKTTTIYKFLVE</sequence>
<dbReference type="PANTHER" id="PTHR10091:SF0">
    <property type="entry name" value="GALACTOSE MUTAROTASE"/>
    <property type="match status" value="1"/>
</dbReference>
<dbReference type="Proteomes" id="UP001461341">
    <property type="component" value="Chromosome"/>
</dbReference>
<keyword evidence="6 8" id="KW-0413">Isomerase</keyword>
<evidence type="ECO:0000256" key="7">
    <source>
        <dbReference type="ARBA" id="ARBA00023277"/>
    </source>
</evidence>
<dbReference type="GO" id="GO:0016853">
    <property type="term" value="F:isomerase activity"/>
    <property type="evidence" value="ECO:0007669"/>
    <property type="project" value="UniProtKB-KW"/>
</dbReference>
<dbReference type="InterPro" id="IPR011013">
    <property type="entry name" value="Gal_mutarotase_sf_dom"/>
</dbReference>
<evidence type="ECO:0000256" key="5">
    <source>
        <dbReference type="ARBA" id="ARBA00014165"/>
    </source>
</evidence>
<evidence type="ECO:0000256" key="4">
    <source>
        <dbReference type="ARBA" id="ARBA00013185"/>
    </source>
</evidence>
<dbReference type="EMBL" id="CP121689">
    <property type="protein sequence ID" value="WZL77233.1"/>
    <property type="molecule type" value="Genomic_DNA"/>
</dbReference>
<dbReference type="CDD" id="cd09019">
    <property type="entry name" value="galactose_mutarotase_like"/>
    <property type="match status" value="1"/>
</dbReference>
<evidence type="ECO:0000313" key="9">
    <source>
        <dbReference type="EMBL" id="WZL77233.1"/>
    </source>
</evidence>
<evidence type="ECO:0000256" key="6">
    <source>
        <dbReference type="ARBA" id="ARBA00023235"/>
    </source>
</evidence>
<comment type="similarity">
    <text evidence="3 8">Belongs to the aldose epimerase family.</text>
</comment>
<dbReference type="InterPro" id="IPR015443">
    <property type="entry name" value="Aldose_1-epimerase"/>
</dbReference>
<dbReference type="InterPro" id="IPR008183">
    <property type="entry name" value="Aldose_1/G6P_1-epimerase"/>
</dbReference>
<dbReference type="InterPro" id="IPR014718">
    <property type="entry name" value="GH-type_carb-bd"/>
</dbReference>
<proteinExistence type="inferred from homology"/>
<keyword evidence="10" id="KW-1185">Reference proteome</keyword>
<dbReference type="PROSITE" id="PS00545">
    <property type="entry name" value="ALDOSE_1_EPIMERASE"/>
    <property type="match status" value="1"/>
</dbReference>
<evidence type="ECO:0000256" key="3">
    <source>
        <dbReference type="ARBA" id="ARBA00006206"/>
    </source>
</evidence>
<evidence type="ECO:0000313" key="10">
    <source>
        <dbReference type="Proteomes" id="UP001461341"/>
    </source>
</evidence>